<dbReference type="PANTHER" id="PTHR24256">
    <property type="entry name" value="TRYPTASE-RELATED"/>
    <property type="match status" value="1"/>
</dbReference>
<dbReference type="InterPro" id="IPR051487">
    <property type="entry name" value="Ser/Thr_Proteases_Immune/Dev"/>
</dbReference>
<evidence type="ECO:0000313" key="5">
    <source>
        <dbReference type="RefSeq" id="XP_036678590.3"/>
    </source>
</evidence>
<dbReference type="SUPFAM" id="SSF50494">
    <property type="entry name" value="Trypsin-like serine proteases"/>
    <property type="match status" value="1"/>
</dbReference>
<evidence type="ECO:0000313" key="4">
    <source>
        <dbReference type="Proteomes" id="UP001652628"/>
    </source>
</evidence>
<dbReference type="GO" id="GO:0006508">
    <property type="term" value="P:proteolysis"/>
    <property type="evidence" value="ECO:0007669"/>
    <property type="project" value="InterPro"/>
</dbReference>
<proteinExistence type="inferred from homology"/>
<dbReference type="SMART" id="SM00020">
    <property type="entry name" value="Tryp_SPc"/>
    <property type="match status" value="1"/>
</dbReference>
<sequence length="252" mass="28526">MKRFMTENQVTPGEYPWVVAIFKKGKYWAGGSLIAPDVVLTAAHGVKFERKDDIVVRAGEWDLNSNIEGFQFEERQVQQIVCHERFDYRTGSNNLALLFLKSEFQLKEHIRTICLPSPKTSFEGHRCFAAGWGKTNITDPNHSSVLNKVSLPIINRNKCEQQLKLTKLGWGYQLPQSLICAGGELNQDACIGDGGSPLFCSIGDRDKDIYMQVGIVNWGISCGLENVPATYTDVAMFREWIDRNLLVFLVRY</sequence>
<dbReference type="InterPro" id="IPR009003">
    <property type="entry name" value="Peptidase_S1_PA"/>
</dbReference>
<evidence type="ECO:0000256" key="2">
    <source>
        <dbReference type="ARBA" id="ARBA00024195"/>
    </source>
</evidence>
<evidence type="ECO:0000259" key="3">
    <source>
        <dbReference type="PROSITE" id="PS50240"/>
    </source>
</evidence>
<feature type="domain" description="Peptidase S1" evidence="3">
    <location>
        <begin position="4"/>
        <end position="246"/>
    </location>
</feature>
<protein>
    <submittedName>
        <fullName evidence="5">Phenoloxidase-activating factor 2-like</fullName>
    </submittedName>
</protein>
<organism evidence="4 5">
    <name type="scientific">Drosophila suzukii</name>
    <name type="common">Spotted-wing drosophila fruit fly</name>
    <dbReference type="NCBI Taxonomy" id="28584"/>
    <lineage>
        <taxon>Eukaryota</taxon>
        <taxon>Metazoa</taxon>
        <taxon>Ecdysozoa</taxon>
        <taxon>Arthropoda</taxon>
        <taxon>Hexapoda</taxon>
        <taxon>Insecta</taxon>
        <taxon>Pterygota</taxon>
        <taxon>Neoptera</taxon>
        <taxon>Endopterygota</taxon>
        <taxon>Diptera</taxon>
        <taxon>Brachycera</taxon>
        <taxon>Muscomorpha</taxon>
        <taxon>Ephydroidea</taxon>
        <taxon>Drosophilidae</taxon>
        <taxon>Drosophila</taxon>
        <taxon>Sophophora</taxon>
    </lineage>
</organism>
<keyword evidence="4" id="KW-1185">Reference proteome</keyword>
<comment type="similarity">
    <text evidence="2">Belongs to the peptidase S1 family. CLIP subfamily.</text>
</comment>
<dbReference type="GO" id="GO:0005576">
    <property type="term" value="C:extracellular region"/>
    <property type="evidence" value="ECO:0007669"/>
    <property type="project" value="UniProtKB-SubCell"/>
</dbReference>
<name>A0AB40AFN6_DROSZ</name>
<dbReference type="Proteomes" id="UP001652628">
    <property type="component" value="Chromosome 2L"/>
</dbReference>
<evidence type="ECO:0000256" key="1">
    <source>
        <dbReference type="ARBA" id="ARBA00023157"/>
    </source>
</evidence>
<gene>
    <name evidence="5" type="primary">LOC118879756</name>
</gene>
<dbReference type="Pfam" id="PF00089">
    <property type="entry name" value="Trypsin"/>
    <property type="match status" value="1"/>
</dbReference>
<dbReference type="GO" id="GO:0004252">
    <property type="term" value="F:serine-type endopeptidase activity"/>
    <property type="evidence" value="ECO:0007669"/>
    <property type="project" value="InterPro"/>
</dbReference>
<dbReference type="Gene3D" id="2.40.10.10">
    <property type="entry name" value="Trypsin-like serine proteases"/>
    <property type="match status" value="1"/>
</dbReference>
<dbReference type="CDD" id="cd00190">
    <property type="entry name" value="Tryp_SPc"/>
    <property type="match status" value="1"/>
</dbReference>
<dbReference type="PROSITE" id="PS50240">
    <property type="entry name" value="TRYPSIN_DOM"/>
    <property type="match status" value="1"/>
</dbReference>
<dbReference type="InterPro" id="IPR001254">
    <property type="entry name" value="Trypsin_dom"/>
</dbReference>
<dbReference type="PRINTS" id="PR00722">
    <property type="entry name" value="CHYMOTRYPSIN"/>
</dbReference>
<reference evidence="4" key="1">
    <citation type="submission" date="2025-05" db="UniProtKB">
        <authorList>
            <consortium name="RefSeq"/>
        </authorList>
    </citation>
    <scope>NUCLEOTIDE SEQUENCE [LARGE SCALE GENOMIC DNA]</scope>
</reference>
<dbReference type="GeneID" id="118879756"/>
<reference evidence="5" key="2">
    <citation type="submission" date="2025-08" db="UniProtKB">
        <authorList>
            <consortium name="RefSeq"/>
        </authorList>
    </citation>
    <scope>IDENTIFICATION</scope>
</reference>
<dbReference type="AlphaFoldDB" id="A0AB40AFN6"/>
<dbReference type="InterPro" id="IPR043504">
    <property type="entry name" value="Peptidase_S1_PA_chymotrypsin"/>
</dbReference>
<keyword evidence="1" id="KW-1015">Disulfide bond</keyword>
<dbReference type="InterPro" id="IPR001314">
    <property type="entry name" value="Peptidase_S1A"/>
</dbReference>
<dbReference type="RefSeq" id="XP_036678590.3">
    <property type="nucleotide sequence ID" value="XM_036822695.3"/>
</dbReference>
<accession>A0AB40AFN6</accession>